<dbReference type="PROSITE" id="PS51257">
    <property type="entry name" value="PROKAR_LIPOPROTEIN"/>
    <property type="match status" value="1"/>
</dbReference>
<keyword evidence="1" id="KW-0472">Membrane</keyword>
<accession>A0ABN7RRB2</accession>
<sequence>MTVREAKTLVGEKLIRNVLATNAVASGACGLLLPALPGMVSDLTGPGSRTALMETGLFLIIFVGFLIWAATRRIIPPRVVLAFAVVDGLWVVIGLRHKGRAHGSRSLGRGSANGI</sequence>
<dbReference type="EMBL" id="CAJRAY010000023">
    <property type="protein sequence ID" value="CAG5081438.1"/>
    <property type="molecule type" value="Genomic_DNA"/>
</dbReference>
<dbReference type="RefSeq" id="WP_213483726.1">
    <property type="nucleotide sequence ID" value="NZ_CAJRAY010000023.1"/>
</dbReference>
<organism evidence="2 3">
    <name type="scientific">Thermobacillus xylanilyticus</name>
    <dbReference type="NCBI Taxonomy" id="76633"/>
    <lineage>
        <taxon>Bacteria</taxon>
        <taxon>Bacillati</taxon>
        <taxon>Bacillota</taxon>
        <taxon>Bacilli</taxon>
        <taxon>Bacillales</taxon>
        <taxon>Paenibacillaceae</taxon>
        <taxon>Thermobacillus</taxon>
    </lineage>
</organism>
<proteinExistence type="predicted"/>
<name>A0ABN7RRB2_THEXY</name>
<feature type="transmembrane region" description="Helical" evidence="1">
    <location>
        <begin position="20"/>
        <end position="39"/>
    </location>
</feature>
<reference evidence="2 3" key="1">
    <citation type="submission" date="2021-04" db="EMBL/GenBank/DDBJ databases">
        <authorList>
            <person name="Rakotoarivonina H."/>
        </authorList>
    </citation>
    <scope>NUCLEOTIDE SEQUENCE [LARGE SCALE GENOMIC DNA]</scope>
    <source>
        <strain evidence="2 3">XE</strain>
    </source>
</reference>
<evidence type="ECO:0000313" key="3">
    <source>
        <dbReference type="Proteomes" id="UP000681526"/>
    </source>
</evidence>
<keyword evidence="1" id="KW-0812">Transmembrane</keyword>
<keyword evidence="3" id="KW-1185">Reference proteome</keyword>
<evidence type="ECO:0000313" key="2">
    <source>
        <dbReference type="EMBL" id="CAG5081438.1"/>
    </source>
</evidence>
<feature type="transmembrane region" description="Helical" evidence="1">
    <location>
        <begin position="75"/>
        <end position="95"/>
    </location>
</feature>
<comment type="caution">
    <text evidence="2">The sequence shown here is derived from an EMBL/GenBank/DDBJ whole genome shotgun (WGS) entry which is preliminary data.</text>
</comment>
<feature type="transmembrane region" description="Helical" evidence="1">
    <location>
        <begin position="51"/>
        <end position="69"/>
    </location>
</feature>
<keyword evidence="1" id="KW-1133">Transmembrane helix</keyword>
<protein>
    <recommendedName>
        <fullName evidence="4">MFS transporter</fullName>
    </recommendedName>
</protein>
<gene>
    <name evidence="2" type="primary">txxe 1174</name>
    <name evidence="2" type="ORF">TXXE_05025</name>
</gene>
<evidence type="ECO:0000256" key="1">
    <source>
        <dbReference type="SAM" id="Phobius"/>
    </source>
</evidence>
<evidence type="ECO:0008006" key="4">
    <source>
        <dbReference type="Google" id="ProtNLM"/>
    </source>
</evidence>
<dbReference type="Proteomes" id="UP000681526">
    <property type="component" value="Unassembled WGS sequence"/>
</dbReference>